<dbReference type="EMBL" id="JWIY01000001">
    <property type="protein sequence ID" value="KIC79060.1"/>
    <property type="molecule type" value="Genomic_DNA"/>
</dbReference>
<dbReference type="OrthoDB" id="2221024at2"/>
<sequence length="123" mass="14569">MSNNIEIIMNLDTLEIFEVIDLDEEKEAAVTDTEELPEEVKTSPYDDLGRVWLGNGYYYKPFSLLWRTEKDDVIHELNPKNKHGTYPYHKRARDGTWGHIYQLTQEEALWLTLEFNPELMSYV</sequence>
<dbReference type="RefSeq" id="WP_003030375.1">
    <property type="nucleotide sequence ID" value="NZ_JWIY01000001.1"/>
</dbReference>
<gene>
    <name evidence="1" type="ORF">RN79_05755</name>
</gene>
<reference evidence="1 2" key="1">
    <citation type="submission" date="2014-12" db="EMBL/GenBank/DDBJ databases">
        <title>Partial genome sequence of Streptococcus constellatus KCOM 1650 (= ChDC B144).</title>
        <authorList>
            <person name="Kook J.-K."/>
            <person name="Park S.-N."/>
            <person name="Lim Y.K."/>
            <person name="Jo E."/>
        </authorList>
    </citation>
    <scope>NUCLEOTIDE SEQUENCE [LARGE SCALE GENOMIC DNA]</scope>
    <source>
        <strain evidence="1 2">KCOM 1650</strain>
    </source>
</reference>
<proteinExistence type="predicted"/>
<protein>
    <submittedName>
        <fullName evidence="1">Uncharacterized protein</fullName>
    </submittedName>
</protein>
<dbReference type="AlphaFoldDB" id="A0A0C1K7M2"/>
<comment type="caution">
    <text evidence="1">The sequence shown here is derived from an EMBL/GenBank/DDBJ whole genome shotgun (WGS) entry which is preliminary data.</text>
</comment>
<dbReference type="GeneID" id="93964482"/>
<evidence type="ECO:0000313" key="1">
    <source>
        <dbReference type="EMBL" id="KIC79060.1"/>
    </source>
</evidence>
<dbReference type="Proteomes" id="UP000031339">
    <property type="component" value="Unassembled WGS sequence"/>
</dbReference>
<name>A0A0C1K7M2_STRCV</name>
<accession>A0A0C1K7M2</accession>
<organism evidence="1 2">
    <name type="scientific">Streptococcus constellatus</name>
    <dbReference type="NCBI Taxonomy" id="76860"/>
    <lineage>
        <taxon>Bacteria</taxon>
        <taxon>Bacillati</taxon>
        <taxon>Bacillota</taxon>
        <taxon>Bacilli</taxon>
        <taxon>Lactobacillales</taxon>
        <taxon>Streptococcaceae</taxon>
        <taxon>Streptococcus</taxon>
        <taxon>Streptococcus anginosus group</taxon>
    </lineage>
</organism>
<evidence type="ECO:0000313" key="2">
    <source>
        <dbReference type="Proteomes" id="UP000031339"/>
    </source>
</evidence>